<proteinExistence type="predicted"/>
<feature type="region of interest" description="Disordered" evidence="1">
    <location>
        <begin position="79"/>
        <end position="103"/>
    </location>
</feature>
<evidence type="ECO:0000313" key="2">
    <source>
        <dbReference type="EMBL" id="KAK1429955.1"/>
    </source>
</evidence>
<dbReference type="EMBL" id="JAUHHV010000003">
    <property type="protein sequence ID" value="KAK1429955.1"/>
    <property type="molecule type" value="Genomic_DNA"/>
</dbReference>
<evidence type="ECO:0000256" key="1">
    <source>
        <dbReference type="SAM" id="MobiDB-lite"/>
    </source>
</evidence>
<protein>
    <submittedName>
        <fullName evidence="2">Uncharacterized protein</fullName>
    </submittedName>
</protein>
<accession>A0AAD8L244</accession>
<evidence type="ECO:0000313" key="3">
    <source>
        <dbReference type="Proteomes" id="UP001229421"/>
    </source>
</evidence>
<feature type="compositionally biased region" description="Acidic residues" evidence="1">
    <location>
        <begin position="93"/>
        <end position="103"/>
    </location>
</feature>
<name>A0AAD8L244_TARER</name>
<sequence>MLDEQLFEAVGYEEIIRFLLKSKYAYAICVKPIICKRLIKRFWRTAQVDTNDEGVKVDGNQDDIQDGNQDDILDANEADNQTDKSDENHNHDDDGDNQGDDSNDEAVEEQILDVDENVITDDEDVFNIAREVVMAEAEYEAQSIDEADAHIDEFDAHMDESILSSIAASPVINSPIAHDIKQHMESSYVVVTVISSPKSMDRGEGPRNVAKEDETIEIYQI</sequence>
<comment type="caution">
    <text evidence="2">The sequence shown here is derived from an EMBL/GenBank/DDBJ whole genome shotgun (WGS) entry which is preliminary data.</text>
</comment>
<keyword evidence="3" id="KW-1185">Reference proteome</keyword>
<dbReference type="Proteomes" id="UP001229421">
    <property type="component" value="Unassembled WGS sequence"/>
</dbReference>
<reference evidence="2" key="1">
    <citation type="journal article" date="2023" name="bioRxiv">
        <title>Improved chromosome-level genome assembly for marigold (Tagetes erecta).</title>
        <authorList>
            <person name="Jiang F."/>
            <person name="Yuan L."/>
            <person name="Wang S."/>
            <person name="Wang H."/>
            <person name="Xu D."/>
            <person name="Wang A."/>
            <person name="Fan W."/>
        </authorList>
    </citation>
    <scope>NUCLEOTIDE SEQUENCE</scope>
    <source>
        <strain evidence="2">WSJ</strain>
        <tissue evidence="2">Leaf</tissue>
    </source>
</reference>
<organism evidence="2 3">
    <name type="scientific">Tagetes erecta</name>
    <name type="common">African marigold</name>
    <dbReference type="NCBI Taxonomy" id="13708"/>
    <lineage>
        <taxon>Eukaryota</taxon>
        <taxon>Viridiplantae</taxon>
        <taxon>Streptophyta</taxon>
        <taxon>Embryophyta</taxon>
        <taxon>Tracheophyta</taxon>
        <taxon>Spermatophyta</taxon>
        <taxon>Magnoliopsida</taxon>
        <taxon>eudicotyledons</taxon>
        <taxon>Gunneridae</taxon>
        <taxon>Pentapetalae</taxon>
        <taxon>asterids</taxon>
        <taxon>campanulids</taxon>
        <taxon>Asterales</taxon>
        <taxon>Asteraceae</taxon>
        <taxon>Asteroideae</taxon>
        <taxon>Heliantheae alliance</taxon>
        <taxon>Tageteae</taxon>
        <taxon>Tagetes</taxon>
    </lineage>
</organism>
<feature type="compositionally biased region" description="Basic and acidic residues" evidence="1">
    <location>
        <begin position="81"/>
        <end position="92"/>
    </location>
</feature>
<gene>
    <name evidence="2" type="ORF">QVD17_12325</name>
</gene>
<dbReference type="AlphaFoldDB" id="A0AAD8L244"/>